<dbReference type="Proteomes" id="UP001610432">
    <property type="component" value="Unassembled WGS sequence"/>
</dbReference>
<protein>
    <submittedName>
        <fullName evidence="2">Uncharacterized protein</fullName>
    </submittedName>
</protein>
<feature type="region of interest" description="Disordered" evidence="1">
    <location>
        <begin position="1"/>
        <end position="22"/>
    </location>
</feature>
<gene>
    <name evidence="2" type="ORF">BJX67DRAFT_267407</name>
</gene>
<dbReference type="RefSeq" id="XP_070882104.1">
    <property type="nucleotide sequence ID" value="XM_071026462.1"/>
</dbReference>
<name>A0ABR4LF07_9EURO</name>
<dbReference type="EMBL" id="JBFXLQ010000056">
    <property type="protein sequence ID" value="KAL2863125.1"/>
    <property type="molecule type" value="Genomic_DNA"/>
</dbReference>
<organism evidence="2 3">
    <name type="scientific">Aspergillus lucknowensis</name>
    <dbReference type="NCBI Taxonomy" id="176173"/>
    <lineage>
        <taxon>Eukaryota</taxon>
        <taxon>Fungi</taxon>
        <taxon>Dikarya</taxon>
        <taxon>Ascomycota</taxon>
        <taxon>Pezizomycotina</taxon>
        <taxon>Eurotiomycetes</taxon>
        <taxon>Eurotiomycetidae</taxon>
        <taxon>Eurotiales</taxon>
        <taxon>Aspergillaceae</taxon>
        <taxon>Aspergillus</taxon>
        <taxon>Aspergillus subgen. Nidulantes</taxon>
    </lineage>
</organism>
<sequence>MPKRLQSKWRADGPVSESRQRSVMETLKTRGKGNPGMLGAAQERFGTILALHPSLSRQPDAGESSNRASPGGFRWTKRMFRYHCKLHVGIHPDQIEILLANTHFFQSLPNPVPHPLTTVS</sequence>
<keyword evidence="3" id="KW-1185">Reference proteome</keyword>
<comment type="caution">
    <text evidence="2">The sequence shown here is derived from an EMBL/GenBank/DDBJ whole genome shotgun (WGS) entry which is preliminary data.</text>
</comment>
<dbReference type="GeneID" id="98141534"/>
<evidence type="ECO:0000313" key="3">
    <source>
        <dbReference type="Proteomes" id="UP001610432"/>
    </source>
</evidence>
<accession>A0ABR4LF07</accession>
<reference evidence="2 3" key="1">
    <citation type="submission" date="2024-07" db="EMBL/GenBank/DDBJ databases">
        <title>Section-level genome sequencing and comparative genomics of Aspergillus sections Usti and Cavernicolus.</title>
        <authorList>
            <consortium name="Lawrence Berkeley National Laboratory"/>
            <person name="Nybo J.L."/>
            <person name="Vesth T.C."/>
            <person name="Theobald S."/>
            <person name="Frisvad J.C."/>
            <person name="Larsen T.O."/>
            <person name="Kjaerboelling I."/>
            <person name="Rothschild-Mancinelli K."/>
            <person name="Lyhne E.K."/>
            <person name="Kogle M.E."/>
            <person name="Barry K."/>
            <person name="Clum A."/>
            <person name="Na H."/>
            <person name="Ledsgaard L."/>
            <person name="Lin J."/>
            <person name="Lipzen A."/>
            <person name="Kuo A."/>
            <person name="Riley R."/>
            <person name="Mondo S."/>
            <person name="Labutti K."/>
            <person name="Haridas S."/>
            <person name="Pangalinan J."/>
            <person name="Salamov A.A."/>
            <person name="Simmons B.A."/>
            <person name="Magnuson J.K."/>
            <person name="Chen J."/>
            <person name="Drula E."/>
            <person name="Henrissat B."/>
            <person name="Wiebenga A."/>
            <person name="Lubbers R.J."/>
            <person name="Gomes A.C."/>
            <person name="Macurrencykelacurrency M.R."/>
            <person name="Stajich J."/>
            <person name="Grigoriev I.V."/>
            <person name="Mortensen U.H."/>
            <person name="De Vries R.P."/>
            <person name="Baker S.E."/>
            <person name="Andersen M.R."/>
        </authorList>
    </citation>
    <scope>NUCLEOTIDE SEQUENCE [LARGE SCALE GENOMIC DNA]</scope>
    <source>
        <strain evidence="2 3">CBS 449.75</strain>
    </source>
</reference>
<evidence type="ECO:0000256" key="1">
    <source>
        <dbReference type="SAM" id="MobiDB-lite"/>
    </source>
</evidence>
<proteinExistence type="predicted"/>
<evidence type="ECO:0000313" key="2">
    <source>
        <dbReference type="EMBL" id="KAL2863125.1"/>
    </source>
</evidence>